<sequence>MCILEADSPLAEYRKITDEILKRMLDEDRYPRHGQIKQHRKELDQMLK</sequence>
<protein>
    <submittedName>
        <fullName evidence="1">Uncharacterized protein</fullName>
    </submittedName>
</protein>
<accession>A0A7Y3S8W1</accession>
<gene>
    <name evidence="1" type="ORF">G9X64_20000</name>
</gene>
<dbReference type="RefSeq" id="WP_168316362.1">
    <property type="nucleotide sequence ID" value="NZ_JABFCN010000033.1"/>
</dbReference>
<proteinExistence type="predicted"/>
<name>A0A7Y3S8W1_9HYPH</name>
<keyword evidence="2" id="KW-1185">Reference proteome</keyword>
<dbReference type="AlphaFoldDB" id="A0A7Y3S8W1"/>
<dbReference type="Proteomes" id="UP000519972">
    <property type="component" value="Unassembled WGS sequence"/>
</dbReference>
<dbReference type="EMBL" id="JABFCN010000033">
    <property type="protein sequence ID" value="NNU38720.1"/>
    <property type="molecule type" value="Genomic_DNA"/>
</dbReference>
<evidence type="ECO:0000313" key="2">
    <source>
        <dbReference type="Proteomes" id="UP000519972"/>
    </source>
</evidence>
<reference evidence="1 2" key="1">
    <citation type="submission" date="2020-02" db="EMBL/GenBank/DDBJ databases">
        <authorList>
            <person name="Sun Q."/>
        </authorList>
    </citation>
    <scope>NUCLEOTIDE SEQUENCE [LARGE SCALE GENOMIC DNA]</scope>
    <source>
        <strain evidence="1 2">CCBAU 03386</strain>
    </source>
</reference>
<evidence type="ECO:0000313" key="1">
    <source>
        <dbReference type="EMBL" id="NNU38720.1"/>
    </source>
</evidence>
<organism evidence="1 2">
    <name type="scientific">Rhizobium sophorae</name>
    <dbReference type="NCBI Taxonomy" id="1535242"/>
    <lineage>
        <taxon>Bacteria</taxon>
        <taxon>Pseudomonadati</taxon>
        <taxon>Pseudomonadota</taxon>
        <taxon>Alphaproteobacteria</taxon>
        <taxon>Hyphomicrobiales</taxon>
        <taxon>Rhizobiaceae</taxon>
        <taxon>Rhizobium/Agrobacterium group</taxon>
        <taxon>Rhizobium</taxon>
    </lineage>
</organism>
<comment type="caution">
    <text evidence="1">The sequence shown here is derived from an EMBL/GenBank/DDBJ whole genome shotgun (WGS) entry which is preliminary data.</text>
</comment>